<organism evidence="1 2">
    <name type="scientific">Brumimicrobium salinarum</name>
    <dbReference type="NCBI Taxonomy" id="2058658"/>
    <lineage>
        <taxon>Bacteria</taxon>
        <taxon>Pseudomonadati</taxon>
        <taxon>Bacteroidota</taxon>
        <taxon>Flavobacteriia</taxon>
        <taxon>Flavobacteriales</taxon>
        <taxon>Crocinitomicaceae</taxon>
        <taxon>Brumimicrobium</taxon>
    </lineage>
</organism>
<dbReference type="EMBL" id="PJNI01000001">
    <property type="protein sequence ID" value="PKR82104.1"/>
    <property type="molecule type" value="Genomic_DNA"/>
</dbReference>
<dbReference type="GO" id="GO:0008168">
    <property type="term" value="F:methyltransferase activity"/>
    <property type="evidence" value="ECO:0007669"/>
    <property type="project" value="UniProtKB-KW"/>
</dbReference>
<keyword evidence="1" id="KW-0489">Methyltransferase</keyword>
<gene>
    <name evidence="1" type="ORF">CW751_01845</name>
</gene>
<name>A0A2I0R6A0_9FLAO</name>
<dbReference type="SUPFAM" id="SSF53335">
    <property type="entry name" value="S-adenosyl-L-methionine-dependent methyltransferases"/>
    <property type="match status" value="1"/>
</dbReference>
<protein>
    <submittedName>
        <fullName evidence="1">Methyltransferase</fullName>
    </submittedName>
</protein>
<accession>A0A2I0R6A0</accession>
<evidence type="ECO:0000313" key="2">
    <source>
        <dbReference type="Proteomes" id="UP000236654"/>
    </source>
</evidence>
<dbReference type="InterPro" id="IPR029063">
    <property type="entry name" value="SAM-dependent_MTases_sf"/>
</dbReference>
<dbReference type="Gene3D" id="3.40.50.150">
    <property type="entry name" value="Vaccinia Virus protein VP39"/>
    <property type="match status" value="1"/>
</dbReference>
<dbReference type="PANTHER" id="PTHR43861">
    <property type="entry name" value="TRANS-ACONITATE 2-METHYLTRANSFERASE-RELATED"/>
    <property type="match status" value="1"/>
</dbReference>
<sequence>MKTIRNCPVCNETYFKDFLEVKDHMITKEVFKVVECDSCGFHFTNPIPEKEEIGEYYKSDAYISHSSNNKGLINSLYNKVRNITLQDKINWVKNETEEKDLLDIGSGTGHFLKVANDYGFNGIGLEPDPDARDYAHKHNHVRSSDQVDLYEIDENSFDVITMWHVLEHVYDLRKDLKRIDEILRGNGKLFIAVPNMNSYDARFYKKDWAAYDVPRHLYHFTKNDISRLLLDFGFDLKKVIPMKYDSFYVSMLSEKYKKRFSPFGAIIGLISNMKAKKYGFSSQVYVFEKRT</sequence>
<dbReference type="CDD" id="cd02440">
    <property type="entry name" value="AdoMet_MTases"/>
    <property type="match status" value="1"/>
</dbReference>
<comment type="caution">
    <text evidence="1">The sequence shown here is derived from an EMBL/GenBank/DDBJ whole genome shotgun (WGS) entry which is preliminary data.</text>
</comment>
<reference evidence="1 2" key="1">
    <citation type="submission" date="2017-12" db="EMBL/GenBank/DDBJ databases">
        <title>The draft genome sequence of Brumimicrobium saltpan LHR20.</title>
        <authorList>
            <person name="Do Z.-J."/>
            <person name="Luo H.-R."/>
        </authorList>
    </citation>
    <scope>NUCLEOTIDE SEQUENCE [LARGE SCALE GENOMIC DNA]</scope>
    <source>
        <strain evidence="1 2">LHR20</strain>
    </source>
</reference>
<dbReference type="GO" id="GO:0032259">
    <property type="term" value="P:methylation"/>
    <property type="evidence" value="ECO:0007669"/>
    <property type="project" value="UniProtKB-KW"/>
</dbReference>
<dbReference type="Pfam" id="PF13489">
    <property type="entry name" value="Methyltransf_23"/>
    <property type="match status" value="1"/>
</dbReference>
<dbReference type="RefSeq" id="WP_101333249.1">
    <property type="nucleotide sequence ID" value="NZ_PJNI01000001.1"/>
</dbReference>
<dbReference type="Proteomes" id="UP000236654">
    <property type="component" value="Unassembled WGS sequence"/>
</dbReference>
<dbReference type="OrthoDB" id="2370471at2"/>
<keyword evidence="2" id="KW-1185">Reference proteome</keyword>
<proteinExistence type="predicted"/>
<dbReference type="AlphaFoldDB" id="A0A2I0R6A0"/>
<evidence type="ECO:0000313" key="1">
    <source>
        <dbReference type="EMBL" id="PKR82104.1"/>
    </source>
</evidence>
<keyword evidence="1" id="KW-0808">Transferase</keyword>